<comment type="caution">
    <text evidence="1">The sequence shown here is derived from an EMBL/GenBank/DDBJ whole genome shotgun (WGS) entry which is preliminary data.</text>
</comment>
<sequence>MLWLPCLGVSNCFTVVSNDWLLHPAVAKLLAFIGDWYSRQAGVPNTDINRAQEVSVPHQSQRHDALFLGFKILGISMPCQSLGLDAWFLKTSGISMPCQSLGISMPCQSPGLGAWFVGFKISGISMPCQSPGLDAWFLGFKFSGISMPCNSPSLDAWDLDALPIPKSRCLGSRCPANPQVSMPGSLDLKFQGGLDALPFPGLDALFLGYKISRVSMPCQSPGLDAWSLDAMPIPSEGIGNSMEEQIPDTTEKVSINIALIDSVDNLIENGGLP</sequence>
<reference evidence="1" key="1">
    <citation type="submission" date="2020-09" db="EMBL/GenBank/DDBJ databases">
        <title>Genome-Enabled Discovery of Anthraquinone Biosynthesis in Senna tora.</title>
        <authorList>
            <person name="Kang S.-H."/>
            <person name="Pandey R.P."/>
            <person name="Lee C.-M."/>
            <person name="Sim J.-S."/>
            <person name="Jeong J.-T."/>
            <person name="Choi B.-S."/>
            <person name="Jung M."/>
            <person name="Ginzburg D."/>
            <person name="Zhao K."/>
            <person name="Won S.Y."/>
            <person name="Oh T.-J."/>
            <person name="Yu Y."/>
            <person name="Kim N.-H."/>
            <person name="Lee O.R."/>
            <person name="Lee T.-H."/>
            <person name="Bashyal P."/>
            <person name="Kim T.-S."/>
            <person name="Lee W.-H."/>
            <person name="Kawkins C."/>
            <person name="Kim C.-K."/>
            <person name="Kim J.S."/>
            <person name="Ahn B.O."/>
            <person name="Rhee S.Y."/>
            <person name="Sohng J.K."/>
        </authorList>
    </citation>
    <scope>NUCLEOTIDE SEQUENCE</scope>
    <source>
        <tissue evidence="1">Leaf</tissue>
    </source>
</reference>
<name>A0A834TFD4_9FABA</name>
<gene>
    <name evidence="1" type="ORF">G2W53_026597</name>
</gene>
<dbReference type="Proteomes" id="UP000634136">
    <property type="component" value="Unassembled WGS sequence"/>
</dbReference>
<keyword evidence="2" id="KW-1185">Reference proteome</keyword>
<dbReference type="AlphaFoldDB" id="A0A834TFD4"/>
<protein>
    <submittedName>
        <fullName evidence="1">Uncharacterized protein</fullName>
    </submittedName>
</protein>
<proteinExistence type="predicted"/>
<accession>A0A834TFD4</accession>
<evidence type="ECO:0000313" key="1">
    <source>
        <dbReference type="EMBL" id="KAF7821142.1"/>
    </source>
</evidence>
<organism evidence="1 2">
    <name type="scientific">Senna tora</name>
    <dbReference type="NCBI Taxonomy" id="362788"/>
    <lineage>
        <taxon>Eukaryota</taxon>
        <taxon>Viridiplantae</taxon>
        <taxon>Streptophyta</taxon>
        <taxon>Embryophyta</taxon>
        <taxon>Tracheophyta</taxon>
        <taxon>Spermatophyta</taxon>
        <taxon>Magnoliopsida</taxon>
        <taxon>eudicotyledons</taxon>
        <taxon>Gunneridae</taxon>
        <taxon>Pentapetalae</taxon>
        <taxon>rosids</taxon>
        <taxon>fabids</taxon>
        <taxon>Fabales</taxon>
        <taxon>Fabaceae</taxon>
        <taxon>Caesalpinioideae</taxon>
        <taxon>Cassia clade</taxon>
        <taxon>Senna</taxon>
    </lineage>
</organism>
<evidence type="ECO:0000313" key="2">
    <source>
        <dbReference type="Proteomes" id="UP000634136"/>
    </source>
</evidence>
<dbReference type="EMBL" id="JAAIUW010000008">
    <property type="protein sequence ID" value="KAF7821142.1"/>
    <property type="molecule type" value="Genomic_DNA"/>
</dbReference>